<sequence length="175" mass="19253">MDSNTSPAVEVQPQNTANLGQAAVLPGDPIQVDLAQVLCDDSNGTPAPRILKVIKKLEVQVLCTQHNPAVAAAKKASKQDKIRNELFALPSMTRIKIRVSAGVFEVSLVRVIEESKSVEVLWDRGVKREFKWGSVVFGQTDEQNIQQKPSEPAPEPERKSEPLIFVLDNLNVYGL</sequence>
<reference evidence="1" key="1">
    <citation type="submission" date="2011-04" db="EMBL/GenBank/DDBJ databases">
        <title>Evolution of plant cell wall degrading machinery underlies the functional diversity of forest fungi.</title>
        <authorList>
            <consortium name="US DOE Joint Genome Institute (JGI-PGF)"/>
            <person name="Eastwood D.C."/>
            <person name="Floudas D."/>
            <person name="Binder M."/>
            <person name="Majcherczyk A."/>
            <person name="Schneider P."/>
            <person name="Aerts A."/>
            <person name="Asiegbu F.O."/>
            <person name="Baker S.E."/>
            <person name="Barry K."/>
            <person name="Bendiksby M."/>
            <person name="Blumentritt M."/>
            <person name="Coutinho P.M."/>
            <person name="Cullen D."/>
            <person name="Cullen D."/>
            <person name="Gathman A."/>
            <person name="Goodell B."/>
            <person name="Henrissat B."/>
            <person name="Ihrmark K."/>
            <person name="Kauserud H."/>
            <person name="Kohler A."/>
            <person name="LaButti K."/>
            <person name="Lapidus A."/>
            <person name="Lavin J.L."/>
            <person name="Lee Y.-H."/>
            <person name="Lindquist E."/>
            <person name="Lilly W."/>
            <person name="Lucas S."/>
            <person name="Morin E."/>
            <person name="Murat C."/>
            <person name="Oguiza J.A."/>
            <person name="Park J."/>
            <person name="Pisabarro A.G."/>
            <person name="Riley R."/>
            <person name="Rosling A."/>
            <person name="Salamov A."/>
            <person name="Schmidt O."/>
            <person name="Schmutz J."/>
            <person name="Skrede I."/>
            <person name="Stenlid J."/>
            <person name="Wiebenga A."/>
            <person name="Xie X."/>
            <person name="Kues U."/>
            <person name="Hibbett D.S."/>
            <person name="Hoffmeister D."/>
            <person name="Hogberg N."/>
            <person name="Martin F."/>
            <person name="Grigoriev I.V."/>
            <person name="Watkinson S.C."/>
        </authorList>
    </citation>
    <scope>NUCLEOTIDE SEQUENCE</scope>
    <source>
        <strain evidence="1">S7.9</strain>
    </source>
</reference>
<organism>
    <name type="scientific">Serpula lacrymans var. lacrymans (strain S7.9)</name>
    <name type="common">Dry rot fungus</name>
    <dbReference type="NCBI Taxonomy" id="578457"/>
    <lineage>
        <taxon>Eukaryota</taxon>
        <taxon>Fungi</taxon>
        <taxon>Dikarya</taxon>
        <taxon>Basidiomycota</taxon>
        <taxon>Agaricomycotina</taxon>
        <taxon>Agaricomycetes</taxon>
        <taxon>Agaricomycetidae</taxon>
        <taxon>Boletales</taxon>
        <taxon>Coniophorineae</taxon>
        <taxon>Serpulaceae</taxon>
        <taxon>Serpula</taxon>
    </lineage>
</organism>
<dbReference type="Proteomes" id="UP000008064">
    <property type="component" value="Unassembled WGS sequence"/>
</dbReference>
<dbReference type="OrthoDB" id="9547406at2759"/>
<dbReference type="KEGG" id="sla:SERLADRAFT_350081"/>
<proteinExistence type="predicted"/>
<dbReference type="HOGENOM" id="CLU_1533484_0_0_1"/>
<accession>F8P1R5</accession>
<dbReference type="GeneID" id="18809241"/>
<protein>
    <submittedName>
        <fullName evidence="1">Uncharacterized protein</fullName>
    </submittedName>
</protein>
<evidence type="ECO:0000313" key="1">
    <source>
        <dbReference type="EMBL" id="EGO23094.1"/>
    </source>
</evidence>
<name>F8P1R5_SERL9</name>
<dbReference type="AlphaFoldDB" id="F8P1R5"/>
<dbReference type="RefSeq" id="XP_007320334.1">
    <property type="nucleotide sequence ID" value="XM_007320272.1"/>
</dbReference>
<dbReference type="EMBL" id="GL945436">
    <property type="protein sequence ID" value="EGO23094.1"/>
    <property type="molecule type" value="Genomic_DNA"/>
</dbReference>
<gene>
    <name evidence="1" type="ORF">SERLADRAFT_350081</name>
</gene>